<evidence type="ECO:0000313" key="1">
    <source>
        <dbReference type="EMBL" id="PAU96424.1"/>
    </source>
</evidence>
<dbReference type="SUPFAM" id="SSF53092">
    <property type="entry name" value="Creatinase/prolidase N-terminal domain"/>
    <property type="match status" value="1"/>
</dbReference>
<gene>
    <name evidence="1" type="ORF">CK240_13580</name>
</gene>
<dbReference type="OrthoDB" id="7778232at2"/>
<dbReference type="InterPro" id="IPR029149">
    <property type="entry name" value="Creatin/AminoP/Spt16_N"/>
</dbReference>
<protein>
    <submittedName>
        <fullName evidence="1">Uncharacterized protein</fullName>
    </submittedName>
</protein>
<accession>A0A2A2GHF5</accession>
<keyword evidence="2" id="KW-1185">Reference proteome</keyword>
<dbReference type="Gene3D" id="3.40.350.10">
    <property type="entry name" value="Creatinase/prolidase N-terminal domain"/>
    <property type="match status" value="1"/>
</dbReference>
<sequence>MSAPFPSDSLALRCLALRAIMDGRGVEAAVLSSPRSLAHYGGDAPGTGTGALLVVTAREALWVAAHVGDWTKTWAEAARLLPEGCALGHEGGAADGLAALAQALKPRRILCIGAEVARQIEEWKSQAPTGQTAGA</sequence>
<name>A0A2A2GHF5_9RHOB</name>
<evidence type="ECO:0000313" key="2">
    <source>
        <dbReference type="Proteomes" id="UP000218023"/>
    </source>
</evidence>
<dbReference type="Proteomes" id="UP000218023">
    <property type="component" value="Unassembled WGS sequence"/>
</dbReference>
<reference evidence="1 2" key="1">
    <citation type="submission" date="2017-09" db="EMBL/GenBank/DDBJ databases">
        <title>Paracoccus alkalisoli sp. nov., isolated from saline alkaline soil.</title>
        <authorList>
            <person name="Dong X."/>
            <person name="Zhang G."/>
        </authorList>
    </citation>
    <scope>NUCLEOTIDE SEQUENCE [LARGE SCALE GENOMIC DNA]</scope>
    <source>
        <strain evidence="1 2">WN007</strain>
    </source>
</reference>
<comment type="caution">
    <text evidence="1">The sequence shown here is derived from an EMBL/GenBank/DDBJ whole genome shotgun (WGS) entry which is preliminary data.</text>
</comment>
<organism evidence="1 2">
    <name type="scientific">Paracoccus salipaludis</name>
    <dbReference type="NCBI Taxonomy" id="2032623"/>
    <lineage>
        <taxon>Bacteria</taxon>
        <taxon>Pseudomonadati</taxon>
        <taxon>Pseudomonadota</taxon>
        <taxon>Alphaproteobacteria</taxon>
        <taxon>Rhodobacterales</taxon>
        <taxon>Paracoccaceae</taxon>
        <taxon>Paracoccus</taxon>
    </lineage>
</organism>
<dbReference type="AlphaFoldDB" id="A0A2A2GHF5"/>
<dbReference type="RefSeq" id="WP_095640880.1">
    <property type="nucleotide sequence ID" value="NZ_NSJZ01000014.1"/>
</dbReference>
<dbReference type="EMBL" id="NSJZ01000014">
    <property type="protein sequence ID" value="PAU96424.1"/>
    <property type="molecule type" value="Genomic_DNA"/>
</dbReference>
<proteinExistence type="predicted"/>